<evidence type="ECO:0000313" key="2">
    <source>
        <dbReference type="Proteomes" id="UP000324222"/>
    </source>
</evidence>
<evidence type="ECO:0000313" key="1">
    <source>
        <dbReference type="EMBL" id="MPC61163.1"/>
    </source>
</evidence>
<sequence length="76" mass="8591">MQHKGYGSRATVFPDVASSLVPARSPEHHLCPPRGNLRLSRCCSRAVDDVTAKVVTHHRSWMASFPPYRPVRQYFA</sequence>
<protein>
    <submittedName>
        <fullName evidence="1">Uncharacterized protein</fullName>
    </submittedName>
</protein>
<dbReference type="Proteomes" id="UP000324222">
    <property type="component" value="Unassembled WGS sequence"/>
</dbReference>
<accession>A0A5B7GU53</accession>
<dbReference type="AlphaFoldDB" id="A0A5B7GU53"/>
<keyword evidence="2" id="KW-1185">Reference proteome</keyword>
<organism evidence="1 2">
    <name type="scientific">Portunus trituberculatus</name>
    <name type="common">Swimming crab</name>
    <name type="synonym">Neptunus trituberculatus</name>
    <dbReference type="NCBI Taxonomy" id="210409"/>
    <lineage>
        <taxon>Eukaryota</taxon>
        <taxon>Metazoa</taxon>
        <taxon>Ecdysozoa</taxon>
        <taxon>Arthropoda</taxon>
        <taxon>Crustacea</taxon>
        <taxon>Multicrustacea</taxon>
        <taxon>Malacostraca</taxon>
        <taxon>Eumalacostraca</taxon>
        <taxon>Eucarida</taxon>
        <taxon>Decapoda</taxon>
        <taxon>Pleocyemata</taxon>
        <taxon>Brachyura</taxon>
        <taxon>Eubrachyura</taxon>
        <taxon>Portunoidea</taxon>
        <taxon>Portunidae</taxon>
        <taxon>Portuninae</taxon>
        <taxon>Portunus</taxon>
    </lineage>
</organism>
<proteinExistence type="predicted"/>
<name>A0A5B7GU53_PORTR</name>
<gene>
    <name evidence="1" type="ORF">E2C01_055227</name>
</gene>
<dbReference type="EMBL" id="VSRR010018264">
    <property type="protein sequence ID" value="MPC61163.1"/>
    <property type="molecule type" value="Genomic_DNA"/>
</dbReference>
<comment type="caution">
    <text evidence="1">The sequence shown here is derived from an EMBL/GenBank/DDBJ whole genome shotgun (WGS) entry which is preliminary data.</text>
</comment>
<reference evidence="1 2" key="1">
    <citation type="submission" date="2019-05" db="EMBL/GenBank/DDBJ databases">
        <title>Another draft genome of Portunus trituberculatus and its Hox gene families provides insights of decapod evolution.</title>
        <authorList>
            <person name="Jeong J.-H."/>
            <person name="Song I."/>
            <person name="Kim S."/>
            <person name="Choi T."/>
            <person name="Kim D."/>
            <person name="Ryu S."/>
            <person name="Kim W."/>
        </authorList>
    </citation>
    <scope>NUCLEOTIDE SEQUENCE [LARGE SCALE GENOMIC DNA]</scope>
    <source>
        <tissue evidence="1">Muscle</tissue>
    </source>
</reference>